<dbReference type="Pfam" id="PF02536">
    <property type="entry name" value="mTERF"/>
    <property type="match status" value="1"/>
</dbReference>
<reference evidence="5" key="1">
    <citation type="journal article" date="2011" name="Nat. Genet.">
        <title>The Arabidopsis lyrata genome sequence and the basis of rapid genome size change.</title>
        <authorList>
            <person name="Hu T.T."/>
            <person name="Pattyn P."/>
            <person name="Bakker E.G."/>
            <person name="Cao J."/>
            <person name="Cheng J.-F."/>
            <person name="Clark R.M."/>
            <person name="Fahlgren N."/>
            <person name="Fawcett J.A."/>
            <person name="Grimwood J."/>
            <person name="Gundlach H."/>
            <person name="Haberer G."/>
            <person name="Hollister J.D."/>
            <person name="Ossowski S."/>
            <person name="Ottilar R.P."/>
            <person name="Salamov A.A."/>
            <person name="Schneeberger K."/>
            <person name="Spannagl M."/>
            <person name="Wang X."/>
            <person name="Yang L."/>
            <person name="Nasrallah M.E."/>
            <person name="Bergelson J."/>
            <person name="Carrington J.C."/>
            <person name="Gaut B.S."/>
            <person name="Schmutz J."/>
            <person name="Mayer K.F.X."/>
            <person name="Van de Peer Y."/>
            <person name="Grigoriev I.V."/>
            <person name="Nordborg M."/>
            <person name="Weigel D."/>
            <person name="Guo Y.-L."/>
        </authorList>
    </citation>
    <scope>NUCLEOTIDE SEQUENCE [LARGE SCALE GENOMIC DNA]</scope>
    <source>
        <strain evidence="5">cv. MN47</strain>
    </source>
</reference>
<keyword evidence="2" id="KW-0804">Transcription</keyword>
<dbReference type="InterPro" id="IPR003690">
    <property type="entry name" value="MTERF"/>
</dbReference>
<dbReference type="GO" id="GO:0003676">
    <property type="term" value="F:nucleic acid binding"/>
    <property type="evidence" value="ECO:0007669"/>
    <property type="project" value="InterPro"/>
</dbReference>
<keyword evidence="3" id="KW-0809">Transit peptide</keyword>
<evidence type="ECO:0000256" key="3">
    <source>
        <dbReference type="ARBA" id="ARBA00022946"/>
    </source>
</evidence>
<organism evidence="5">
    <name type="scientific">Arabidopsis lyrata subsp. lyrata</name>
    <name type="common">Lyre-leaved rock-cress</name>
    <dbReference type="NCBI Taxonomy" id="81972"/>
    <lineage>
        <taxon>Eukaryota</taxon>
        <taxon>Viridiplantae</taxon>
        <taxon>Streptophyta</taxon>
        <taxon>Embryophyta</taxon>
        <taxon>Tracheophyta</taxon>
        <taxon>Spermatophyta</taxon>
        <taxon>Magnoliopsida</taxon>
        <taxon>eudicotyledons</taxon>
        <taxon>Gunneridae</taxon>
        <taxon>Pentapetalae</taxon>
        <taxon>rosids</taxon>
        <taxon>malvids</taxon>
        <taxon>Brassicales</taxon>
        <taxon>Brassicaceae</taxon>
        <taxon>Camelineae</taxon>
        <taxon>Arabidopsis</taxon>
    </lineage>
</organism>
<dbReference type="PANTHER" id="PTHR13068:SF161">
    <property type="entry name" value="F19K23.4 PROTEIN-RELATED"/>
    <property type="match status" value="1"/>
</dbReference>
<dbReference type="AlphaFoldDB" id="D7KUQ0"/>
<evidence type="ECO:0000313" key="4">
    <source>
        <dbReference type="EMBL" id="EFH62725.1"/>
    </source>
</evidence>
<evidence type="ECO:0008006" key="6">
    <source>
        <dbReference type="Google" id="ProtNLM"/>
    </source>
</evidence>
<sequence length="473" mass="53676">MYSLILHGRRSTELHKWRNFSVSVKLLQNVFSAFSNSFSSAADVSLRDGRKGKNFTISYLVDSLGLPIKLAGSISRKVRFENKANPDSVLSLLRSHGFTDSQISTIITDFPTLLILDAEKSLAPKFQFLQSRGASSSELTQIVSTVPEILGKRGDKTLSLCYDFVKESLVADKSSKLEKLCHSLPEGKQEDKIRNVSVLRELGMPHKLLFSLLTSVGQPVCGKDRFDASLKKIVEMGFDPTTAKFVKALYVVYNLSDKTIEEKVHIYKRLGFAVEDVWVIFKKWPFSLKFSEEKITQTIETLKMCGLNENEVLQVLKKYPQFIRMSQQKILNFIETFLSLGFSRDEFTMIVKCFPMCFGLSGETVKKKTEFVVKKTNWSLKDTTSFPQVFGYSLEKRIVPRCNVIKALMSRGLLGSELPSMASVLACNDHAFVKRYVRKQNDKELVAELMAIFIGKKRNFRLKSLKHDDKASE</sequence>
<dbReference type="EMBL" id="GL348714">
    <property type="protein sequence ID" value="EFH62725.1"/>
    <property type="molecule type" value="Genomic_DNA"/>
</dbReference>
<keyword evidence="5" id="KW-1185">Reference proteome</keyword>
<dbReference type="FunFam" id="1.25.70.10:FF:000033">
    <property type="entry name" value="F19K23.4 protein"/>
    <property type="match status" value="1"/>
</dbReference>
<dbReference type="Gene3D" id="1.25.70.10">
    <property type="entry name" value="Transcription termination factor 3, mitochondrial"/>
    <property type="match status" value="2"/>
</dbReference>
<evidence type="ECO:0000313" key="5">
    <source>
        <dbReference type="Proteomes" id="UP000008694"/>
    </source>
</evidence>
<dbReference type="STRING" id="81972.D7KUQ0"/>
<dbReference type="GO" id="GO:0006353">
    <property type="term" value="P:DNA-templated transcription termination"/>
    <property type="evidence" value="ECO:0007669"/>
    <property type="project" value="UniProtKB-KW"/>
</dbReference>
<dbReference type="PANTHER" id="PTHR13068">
    <property type="entry name" value="CGI-12 PROTEIN-RELATED"/>
    <property type="match status" value="1"/>
</dbReference>
<dbReference type="eggNOG" id="KOG1267">
    <property type="taxonomic scope" value="Eukaryota"/>
</dbReference>
<keyword evidence="2" id="KW-0805">Transcription regulation</keyword>
<proteinExistence type="inferred from homology"/>
<evidence type="ECO:0000256" key="2">
    <source>
        <dbReference type="ARBA" id="ARBA00022472"/>
    </source>
</evidence>
<evidence type="ECO:0000256" key="1">
    <source>
        <dbReference type="ARBA" id="ARBA00007692"/>
    </source>
</evidence>
<comment type="similarity">
    <text evidence="1">Belongs to the mTERF family.</text>
</comment>
<dbReference type="GO" id="GO:0005737">
    <property type="term" value="C:cytoplasm"/>
    <property type="evidence" value="ECO:0007669"/>
    <property type="project" value="UniProtKB-ARBA"/>
</dbReference>
<dbReference type="Proteomes" id="UP000008694">
    <property type="component" value="Unassembled WGS sequence"/>
</dbReference>
<accession>D7KUQ0</accession>
<dbReference type="Gramene" id="scaffold_200307.1">
    <property type="protein sequence ID" value="scaffold_200307.1"/>
    <property type="gene ID" value="scaffold_200307.1"/>
</dbReference>
<dbReference type="InterPro" id="IPR038538">
    <property type="entry name" value="MTERF_sf"/>
</dbReference>
<gene>
    <name evidence="4" type="ORF">ARALYDRAFT_893233</name>
</gene>
<name>D7KUQ0_ARALL</name>
<dbReference type="HOGENOM" id="CLU_034145_6_1_1"/>
<protein>
    <recommendedName>
        <fullName evidence="6">Mitochondrial transcription termination factor family protein</fullName>
    </recommendedName>
</protein>
<dbReference type="SMART" id="SM00733">
    <property type="entry name" value="Mterf"/>
    <property type="match status" value="8"/>
</dbReference>
<keyword evidence="2" id="KW-0806">Transcription termination</keyword>
<dbReference type="KEGG" id="aly:9324087"/>
<dbReference type="OrthoDB" id="637682at2759"/>